<gene>
    <name evidence="2" type="ordered locus">Srot_1437</name>
</gene>
<dbReference type="EMBL" id="CP001958">
    <property type="protein sequence ID" value="ADG97900.1"/>
    <property type="molecule type" value="Genomic_DNA"/>
</dbReference>
<protein>
    <submittedName>
        <fullName evidence="2">Beta-lactamase</fullName>
    </submittedName>
</protein>
<dbReference type="STRING" id="640132.Srot_1437"/>
<dbReference type="Pfam" id="PF00144">
    <property type="entry name" value="Beta-lactamase"/>
    <property type="match status" value="1"/>
</dbReference>
<feature type="domain" description="Beta-lactamase-related" evidence="1">
    <location>
        <begin position="10"/>
        <end position="363"/>
    </location>
</feature>
<dbReference type="eggNOG" id="COG1680">
    <property type="taxonomic scope" value="Bacteria"/>
</dbReference>
<dbReference type="AlphaFoldDB" id="D6Z7H0"/>
<dbReference type="PANTHER" id="PTHR43283:SF3">
    <property type="entry name" value="BETA-LACTAMASE FAMILY PROTEIN (AFU_ORTHOLOGUE AFUA_5G07500)"/>
    <property type="match status" value="1"/>
</dbReference>
<dbReference type="Gene3D" id="3.40.710.10">
    <property type="entry name" value="DD-peptidase/beta-lactamase superfamily"/>
    <property type="match status" value="1"/>
</dbReference>
<dbReference type="SUPFAM" id="SSF56601">
    <property type="entry name" value="beta-lactamase/transpeptidase-like"/>
    <property type="match status" value="1"/>
</dbReference>
<keyword evidence="3" id="KW-1185">Reference proteome</keyword>
<dbReference type="Proteomes" id="UP000002247">
    <property type="component" value="Chromosome"/>
</dbReference>
<dbReference type="PANTHER" id="PTHR43283">
    <property type="entry name" value="BETA-LACTAMASE-RELATED"/>
    <property type="match status" value="1"/>
</dbReference>
<dbReference type="RefSeq" id="WP_013138353.1">
    <property type="nucleotide sequence ID" value="NC_014168.1"/>
</dbReference>
<dbReference type="HOGENOM" id="CLU_020027_11_2_11"/>
<name>D6Z7H0_SEGRD</name>
<dbReference type="InterPro" id="IPR050789">
    <property type="entry name" value="Diverse_Enzym_Activities"/>
</dbReference>
<evidence type="ECO:0000313" key="3">
    <source>
        <dbReference type="Proteomes" id="UP000002247"/>
    </source>
</evidence>
<evidence type="ECO:0000259" key="1">
    <source>
        <dbReference type="Pfam" id="PF00144"/>
    </source>
</evidence>
<dbReference type="InterPro" id="IPR012338">
    <property type="entry name" value="Beta-lactam/transpept-like"/>
</dbReference>
<organism evidence="2 3">
    <name type="scientific">Segniliparus rotundus (strain ATCC BAA-972 / CDC 1076 / CIP 108378 / DSM 44985 / JCM 13578)</name>
    <dbReference type="NCBI Taxonomy" id="640132"/>
    <lineage>
        <taxon>Bacteria</taxon>
        <taxon>Bacillati</taxon>
        <taxon>Actinomycetota</taxon>
        <taxon>Actinomycetes</taxon>
        <taxon>Mycobacteriales</taxon>
        <taxon>Segniliparaceae</taxon>
        <taxon>Segniliparus</taxon>
    </lineage>
</organism>
<accession>D6Z7H0</accession>
<reference evidence="2 3" key="1">
    <citation type="journal article" date="2010" name="Stand. Genomic Sci.">
        <title>Complete genome sequence of Segniliparus rotundus type strain (CDC 1076).</title>
        <authorList>
            <person name="Sikorski J."/>
            <person name="Lapidus A."/>
            <person name="Copeland A."/>
            <person name="Misra M."/>
            <person name="Glavina Del Rio T."/>
            <person name="Nolan M."/>
            <person name="Lucas S."/>
            <person name="Chen F."/>
            <person name="Tice H."/>
            <person name="Cheng J.F."/>
            <person name="Jando M."/>
            <person name="Schneider S."/>
            <person name="Bruce D."/>
            <person name="Goodwin L."/>
            <person name="Pitluck S."/>
            <person name="Liolios K."/>
            <person name="Mikhailova N."/>
            <person name="Pati A."/>
            <person name="Ivanova N."/>
            <person name="Mavromatis K."/>
            <person name="Chen A."/>
            <person name="Palaniappan K."/>
            <person name="Chertkov O."/>
            <person name="Land M."/>
            <person name="Hauser L."/>
            <person name="Chang Y.J."/>
            <person name="Jeffries C.D."/>
            <person name="Brettin T."/>
            <person name="Detter J.C."/>
            <person name="Han C."/>
            <person name="Rohde M."/>
            <person name="Goker M."/>
            <person name="Bristow J."/>
            <person name="Eisen J.A."/>
            <person name="Markowitz V."/>
            <person name="Hugenholtz P."/>
            <person name="Kyrpides N.C."/>
            <person name="Klenk H.P."/>
        </authorList>
    </citation>
    <scope>NUCLEOTIDE SEQUENCE [LARGE SCALE GENOMIC DNA]</scope>
    <source>
        <strain evidence="3">ATCC BAA-972 / CDC 1076 / CIP 108378 / DSM 44985 / JCM 13578</strain>
    </source>
</reference>
<sequence>MDLDANQEPIRAAVDAGQLAGAVTLVWLKGEIAQIAATGLRDVERALPMEHDTLFRLASMTKPIATAAAMRLVDAGVLGLDDAITTWAPEFERVKVLASPAGPLEATEPLARPITVRDLLTHQAGIGYPFTIAGPISRAYSQLPRGNPDAWLAALAALPLVHQPGAAMTYGHSTDLLGVLLARASGATTDDVLREHVLDPTRMSQTGFCVPESRQNRVASAYQSGADGGLEAAPLRPPKTGPQAFCRAGEGLVGTAQDYLRFARMLLRGGNADGTQVVSAQSTALMRSDHMNPALRARPFLGAPWAGQTFGLGLNLVTDPAQHRAAHAPAGLGSFGWPGAYGTWWQADPEHDLILIYLTQHIGATSGAVAADNASIRLVRRAQQEFTRRTYQALGFADAQSA</sequence>
<dbReference type="OrthoDB" id="4281716at2"/>
<proteinExistence type="predicted"/>
<evidence type="ECO:0000313" key="2">
    <source>
        <dbReference type="EMBL" id="ADG97900.1"/>
    </source>
</evidence>
<dbReference type="MEROPS" id="S12.950"/>
<dbReference type="InterPro" id="IPR001466">
    <property type="entry name" value="Beta-lactam-related"/>
</dbReference>
<dbReference type="KEGG" id="srt:Srot_1437"/>